<evidence type="ECO:0008006" key="3">
    <source>
        <dbReference type="Google" id="ProtNLM"/>
    </source>
</evidence>
<dbReference type="EMBL" id="BAABFR010000020">
    <property type="protein sequence ID" value="GAA4389770.1"/>
    <property type="molecule type" value="Genomic_DNA"/>
</dbReference>
<keyword evidence="2" id="KW-1185">Reference proteome</keyword>
<reference evidence="2" key="1">
    <citation type="journal article" date="2019" name="Int. J. Syst. Evol. Microbiol.">
        <title>The Global Catalogue of Microorganisms (GCM) 10K type strain sequencing project: providing services to taxonomists for standard genome sequencing and annotation.</title>
        <authorList>
            <consortium name="The Broad Institute Genomics Platform"/>
            <consortium name="The Broad Institute Genome Sequencing Center for Infectious Disease"/>
            <person name="Wu L."/>
            <person name="Ma J."/>
        </authorList>
    </citation>
    <scope>NUCLEOTIDE SEQUENCE [LARGE SCALE GENOMIC DNA]</scope>
    <source>
        <strain evidence="2">JCM 17688</strain>
    </source>
</reference>
<gene>
    <name evidence="1" type="ORF">GCM10023147_16970</name>
</gene>
<protein>
    <recommendedName>
        <fullName evidence="3">DUF559 domain-containing protein</fullName>
    </recommendedName>
</protein>
<proteinExistence type="predicted"/>
<evidence type="ECO:0000313" key="1">
    <source>
        <dbReference type="EMBL" id="GAA4389770.1"/>
    </source>
</evidence>
<sequence length="64" mass="7125">MTVEPAQGSGRLHRGFAFHSDTAGFDRVRTSGWFLLRFSDSRIRRHPEEVIAGLLEAIAAAEAR</sequence>
<dbReference type="Proteomes" id="UP001500635">
    <property type="component" value="Unassembled WGS sequence"/>
</dbReference>
<organism evidence="1 2">
    <name type="scientific">Tsukamurella soli</name>
    <dbReference type="NCBI Taxonomy" id="644556"/>
    <lineage>
        <taxon>Bacteria</taxon>
        <taxon>Bacillati</taxon>
        <taxon>Actinomycetota</taxon>
        <taxon>Actinomycetes</taxon>
        <taxon>Mycobacteriales</taxon>
        <taxon>Tsukamurellaceae</taxon>
        <taxon>Tsukamurella</taxon>
    </lineage>
</organism>
<accession>A0ABP8JFM5</accession>
<comment type="caution">
    <text evidence="1">The sequence shown here is derived from an EMBL/GenBank/DDBJ whole genome shotgun (WGS) entry which is preliminary data.</text>
</comment>
<name>A0ABP8JFM5_9ACTN</name>
<dbReference type="RefSeq" id="WP_344993712.1">
    <property type="nucleotide sequence ID" value="NZ_BAABFR010000020.1"/>
</dbReference>
<evidence type="ECO:0000313" key="2">
    <source>
        <dbReference type="Proteomes" id="UP001500635"/>
    </source>
</evidence>